<feature type="transmembrane region" description="Helical" evidence="6">
    <location>
        <begin position="111"/>
        <end position="131"/>
    </location>
</feature>
<dbReference type="InterPro" id="IPR051461">
    <property type="entry name" value="UPF0750_membrane"/>
</dbReference>
<proteinExistence type="predicted"/>
<dbReference type="PANTHER" id="PTHR33545">
    <property type="entry name" value="UPF0750 MEMBRANE PROTEIN YITT-RELATED"/>
    <property type="match status" value="1"/>
</dbReference>
<feature type="transmembrane region" description="Helical" evidence="6">
    <location>
        <begin position="79"/>
        <end position="99"/>
    </location>
</feature>
<dbReference type="RefSeq" id="WP_150371688.1">
    <property type="nucleotide sequence ID" value="NZ_CP044065.1"/>
</dbReference>
<reference evidence="7 8" key="1">
    <citation type="submission" date="2019-09" db="EMBL/GenBank/DDBJ databases">
        <title>FDA dAtabase for Regulatory Grade micrObial Sequences (FDA-ARGOS): Supporting development and validation of Infectious Disease Dx tests.</title>
        <authorList>
            <person name="Sciortino C."/>
            <person name="Tallon L."/>
            <person name="Sadzewicz L."/>
            <person name="Vavikolanu K."/>
            <person name="Mehta A."/>
            <person name="Aluvathingal J."/>
            <person name="Nadendla S."/>
            <person name="Nandy P."/>
            <person name="Geyer C."/>
            <person name="Yan Y."/>
            <person name="Sichtig H."/>
        </authorList>
    </citation>
    <scope>NUCLEOTIDE SEQUENCE [LARGE SCALE GENOMIC DNA]</scope>
    <source>
        <strain evidence="7 8">FDAARGOS_664</strain>
    </source>
</reference>
<protein>
    <submittedName>
        <fullName evidence="7">YitT family protein</fullName>
    </submittedName>
</protein>
<accession>A0A5P2H1J6</accession>
<evidence type="ECO:0000256" key="2">
    <source>
        <dbReference type="ARBA" id="ARBA00022475"/>
    </source>
</evidence>
<dbReference type="InterPro" id="IPR003740">
    <property type="entry name" value="YitT"/>
</dbReference>
<organism evidence="7 8">
    <name type="scientific">Cupriavidus pauculus</name>
    <dbReference type="NCBI Taxonomy" id="82633"/>
    <lineage>
        <taxon>Bacteria</taxon>
        <taxon>Pseudomonadati</taxon>
        <taxon>Pseudomonadota</taxon>
        <taxon>Betaproteobacteria</taxon>
        <taxon>Burkholderiales</taxon>
        <taxon>Burkholderiaceae</taxon>
        <taxon>Cupriavidus</taxon>
    </lineage>
</organism>
<dbReference type="AlphaFoldDB" id="A0A5P2H1J6"/>
<feature type="transmembrane region" description="Helical" evidence="6">
    <location>
        <begin position="179"/>
        <end position="199"/>
    </location>
</feature>
<evidence type="ECO:0000256" key="6">
    <source>
        <dbReference type="SAM" id="Phobius"/>
    </source>
</evidence>
<dbReference type="EMBL" id="CP044065">
    <property type="protein sequence ID" value="QET01624.1"/>
    <property type="molecule type" value="Genomic_DNA"/>
</dbReference>
<feature type="transmembrane region" description="Helical" evidence="6">
    <location>
        <begin position="12"/>
        <end position="35"/>
    </location>
</feature>
<dbReference type="GO" id="GO:0005886">
    <property type="term" value="C:plasma membrane"/>
    <property type="evidence" value="ECO:0007669"/>
    <property type="project" value="UniProtKB-SubCell"/>
</dbReference>
<dbReference type="Proteomes" id="UP000322822">
    <property type="component" value="Chromosome 1"/>
</dbReference>
<keyword evidence="2" id="KW-1003">Cell membrane</keyword>
<keyword evidence="5 6" id="KW-0472">Membrane</keyword>
<evidence type="ECO:0000256" key="4">
    <source>
        <dbReference type="ARBA" id="ARBA00022989"/>
    </source>
</evidence>
<dbReference type="PANTHER" id="PTHR33545:SF5">
    <property type="entry name" value="UPF0750 MEMBRANE PROTEIN YITT"/>
    <property type="match status" value="1"/>
</dbReference>
<evidence type="ECO:0000256" key="3">
    <source>
        <dbReference type="ARBA" id="ARBA00022692"/>
    </source>
</evidence>
<feature type="transmembrane region" description="Helical" evidence="6">
    <location>
        <begin position="152"/>
        <end position="173"/>
    </location>
</feature>
<evidence type="ECO:0000313" key="8">
    <source>
        <dbReference type="Proteomes" id="UP000322822"/>
    </source>
</evidence>
<keyword evidence="4 6" id="KW-1133">Transmembrane helix</keyword>
<keyword evidence="3 6" id="KW-0812">Transmembrane</keyword>
<dbReference type="OrthoDB" id="3296441at2"/>
<evidence type="ECO:0000256" key="5">
    <source>
        <dbReference type="ARBA" id="ARBA00023136"/>
    </source>
</evidence>
<gene>
    <name evidence="7" type="ORF">FOB72_05930</name>
</gene>
<name>A0A5P2H1J6_9BURK</name>
<dbReference type="Pfam" id="PF02588">
    <property type="entry name" value="YitT_membrane"/>
    <property type="match status" value="1"/>
</dbReference>
<sequence length="204" mass="21651">MKHIFGFGAAQHSYLEDIVALLVGAMLAALGVQILKASHLLVGGVAGLAFLAHYVWHVPFGTAFFLINLPFFVMSARRMGWIFTVKALAGIATLSALSNLQPELLHIDAEFPAYAAIAGGLLLGVGFLIIFRHGFSAGGTSIVAMRLFQTRGLPVGRTLLVFDLMILLASAWSVGGASAAWSFIGVAALNMVIVMNFNAGRYLS</sequence>
<evidence type="ECO:0000313" key="7">
    <source>
        <dbReference type="EMBL" id="QET01624.1"/>
    </source>
</evidence>
<feature type="transmembrane region" description="Helical" evidence="6">
    <location>
        <begin position="41"/>
        <end position="67"/>
    </location>
</feature>
<comment type="subcellular location">
    <subcellularLocation>
        <location evidence="1">Cell membrane</location>
        <topology evidence="1">Multi-pass membrane protein</topology>
    </subcellularLocation>
</comment>
<evidence type="ECO:0000256" key="1">
    <source>
        <dbReference type="ARBA" id="ARBA00004651"/>
    </source>
</evidence>